<keyword evidence="3" id="KW-1185">Reference proteome</keyword>
<feature type="region of interest" description="Disordered" evidence="1">
    <location>
        <begin position="116"/>
        <end position="140"/>
    </location>
</feature>
<reference evidence="2" key="1">
    <citation type="submission" date="2022-08" db="EMBL/GenBank/DDBJ databases">
        <authorList>
            <person name="Kallberg Y."/>
            <person name="Tangrot J."/>
            <person name="Rosling A."/>
        </authorList>
    </citation>
    <scope>NUCLEOTIDE SEQUENCE</scope>
    <source>
        <strain evidence="2">Wild A</strain>
    </source>
</reference>
<evidence type="ECO:0000313" key="3">
    <source>
        <dbReference type="Proteomes" id="UP001153678"/>
    </source>
</evidence>
<name>A0A9W4WLE9_9GLOM</name>
<dbReference type="AlphaFoldDB" id="A0A9W4WLE9"/>
<sequence>MARLTSTPVNENNNNTSTTTTTTTYHLNARLNFNHIESNPLLKSLYDQVDSMLQQPSGQEITKLFYVVLSAIDKNFSNPNSPLSMNSEVNNLRQLFNTPNDRMRLTLTFLRLPQQSRLQSNSSDGPLASNLLPPHPETWSDTTMTPLVDQVIKEEELEDLSSAFGNYR</sequence>
<protein>
    <submittedName>
        <fullName evidence="2">19427_t:CDS:1</fullName>
    </submittedName>
</protein>
<organism evidence="2 3">
    <name type="scientific">Funneliformis geosporum</name>
    <dbReference type="NCBI Taxonomy" id="1117311"/>
    <lineage>
        <taxon>Eukaryota</taxon>
        <taxon>Fungi</taxon>
        <taxon>Fungi incertae sedis</taxon>
        <taxon>Mucoromycota</taxon>
        <taxon>Glomeromycotina</taxon>
        <taxon>Glomeromycetes</taxon>
        <taxon>Glomerales</taxon>
        <taxon>Glomeraceae</taxon>
        <taxon>Funneliformis</taxon>
    </lineage>
</organism>
<dbReference type="OrthoDB" id="2368739at2759"/>
<evidence type="ECO:0000313" key="2">
    <source>
        <dbReference type="EMBL" id="CAI2170284.1"/>
    </source>
</evidence>
<comment type="caution">
    <text evidence="2">The sequence shown here is derived from an EMBL/GenBank/DDBJ whole genome shotgun (WGS) entry which is preliminary data.</text>
</comment>
<accession>A0A9W4WLE9</accession>
<evidence type="ECO:0000256" key="1">
    <source>
        <dbReference type="SAM" id="MobiDB-lite"/>
    </source>
</evidence>
<proteinExistence type="predicted"/>
<gene>
    <name evidence="2" type="ORF">FWILDA_LOCUS4504</name>
</gene>
<feature type="region of interest" description="Disordered" evidence="1">
    <location>
        <begin position="1"/>
        <end position="20"/>
    </location>
</feature>
<dbReference type="Proteomes" id="UP001153678">
    <property type="component" value="Unassembled WGS sequence"/>
</dbReference>
<dbReference type="EMBL" id="CAMKVN010000680">
    <property type="protein sequence ID" value="CAI2170284.1"/>
    <property type="molecule type" value="Genomic_DNA"/>
</dbReference>